<evidence type="ECO:0000256" key="1">
    <source>
        <dbReference type="ARBA" id="ARBA00022649"/>
    </source>
</evidence>
<dbReference type="AlphaFoldDB" id="A0A6A7Z4Z5"/>
<sequence length="106" mass="12159">MSTLVETLNTSKTARLDLKTTEFAKDFIRKAATISGLDMTSFIMSSAFEKAEAVMENYNRLELSEKAFSRLHEILRESDENATPTPTLVKLMRNKNERARDRKLRS</sequence>
<keyword evidence="1" id="KW-1277">Toxin-antitoxin system</keyword>
<dbReference type="RefSeq" id="WP_153387372.1">
    <property type="nucleotide sequence ID" value="NZ_WIWC01000079.1"/>
</dbReference>
<gene>
    <name evidence="3" type="ORF">GHN86_22795</name>
</gene>
<dbReference type="Pfam" id="PF08681">
    <property type="entry name" value="TacA1"/>
    <property type="match status" value="1"/>
</dbReference>
<reference evidence="3" key="1">
    <citation type="submission" date="2019-10" db="EMBL/GenBank/DDBJ databases">
        <title>Evaluation of single-gene subtyping targets for Pseudomonas.</title>
        <authorList>
            <person name="Reichler S.J."/>
            <person name="Orsi R.H."/>
            <person name="Wiedmann M."/>
            <person name="Martin N.H."/>
            <person name="Murphy S.I."/>
        </authorList>
    </citation>
    <scope>NUCLEOTIDE SEQUENCE</scope>
    <source>
        <strain evidence="3">FSL R10-2339</strain>
    </source>
</reference>
<accession>A0A6A7Z4Z5</accession>
<name>A0A6A7Z4Z5_9PSED</name>
<dbReference type="GO" id="GO:0006355">
    <property type="term" value="P:regulation of DNA-templated transcription"/>
    <property type="evidence" value="ECO:0007669"/>
    <property type="project" value="InterPro"/>
</dbReference>
<dbReference type="InterPro" id="IPR014795">
    <property type="entry name" value="TacA_1-like"/>
</dbReference>
<evidence type="ECO:0000256" key="2">
    <source>
        <dbReference type="ARBA" id="ARBA00049988"/>
    </source>
</evidence>
<proteinExistence type="inferred from homology"/>
<dbReference type="SUPFAM" id="SSF47598">
    <property type="entry name" value="Ribbon-helix-helix"/>
    <property type="match status" value="1"/>
</dbReference>
<evidence type="ECO:0000313" key="3">
    <source>
        <dbReference type="EMBL" id="MQT82865.1"/>
    </source>
</evidence>
<protein>
    <submittedName>
        <fullName evidence="3">DUF1778 domain-containing protein</fullName>
    </submittedName>
</protein>
<dbReference type="Gene3D" id="1.20.5.780">
    <property type="entry name" value="Single helix bin"/>
    <property type="match status" value="1"/>
</dbReference>
<comment type="caution">
    <text evidence="3">The sequence shown here is derived from an EMBL/GenBank/DDBJ whole genome shotgun (WGS) entry which is preliminary data.</text>
</comment>
<comment type="similarity">
    <text evidence="2">Belongs to the TacA antitoxin family.</text>
</comment>
<dbReference type="InterPro" id="IPR010985">
    <property type="entry name" value="Ribbon_hlx_hlx"/>
</dbReference>
<organism evidence="3">
    <name type="scientific">Pseudomonas helleri</name>
    <dbReference type="NCBI Taxonomy" id="1608996"/>
    <lineage>
        <taxon>Bacteria</taxon>
        <taxon>Pseudomonadati</taxon>
        <taxon>Pseudomonadota</taxon>
        <taxon>Gammaproteobacteria</taxon>
        <taxon>Pseudomonadales</taxon>
        <taxon>Pseudomonadaceae</taxon>
        <taxon>Pseudomonas</taxon>
    </lineage>
</organism>
<dbReference type="EMBL" id="WIWC01000079">
    <property type="protein sequence ID" value="MQT82865.1"/>
    <property type="molecule type" value="Genomic_DNA"/>
</dbReference>
<dbReference type="PANTHER" id="PTHR35401">
    <property type="entry name" value="COPG FAMILY HELIX-TURN-HELIX PROTEIN-RELATED-RELATED"/>
    <property type="match status" value="1"/>
</dbReference>